<evidence type="ECO:0000256" key="1">
    <source>
        <dbReference type="SAM" id="SignalP"/>
    </source>
</evidence>
<proteinExistence type="predicted"/>
<dbReference type="AlphaFoldDB" id="B0S363"/>
<protein>
    <recommendedName>
        <fullName evidence="4">Lipoprotein</fullName>
    </recommendedName>
</protein>
<dbReference type="HOGENOM" id="CLU_562309_0_0_9"/>
<dbReference type="STRING" id="334413.FMG_1385"/>
<gene>
    <name evidence="2" type="ordered locus">FMG_1385</name>
</gene>
<dbReference type="PROSITE" id="PS51257">
    <property type="entry name" value="PROKAR_LIPOPROTEIN"/>
    <property type="match status" value="1"/>
</dbReference>
<dbReference type="RefSeq" id="WP_012291045.1">
    <property type="nucleotide sequence ID" value="NC_010376.1"/>
</dbReference>
<evidence type="ECO:0008006" key="4">
    <source>
        <dbReference type="Google" id="ProtNLM"/>
    </source>
</evidence>
<feature type="chain" id="PRO_5039382019" description="Lipoprotein" evidence="1">
    <location>
        <begin position="23"/>
        <end position="485"/>
    </location>
</feature>
<dbReference type="KEGG" id="fma:FMG_1385"/>
<dbReference type="EMBL" id="AP008971">
    <property type="protein sequence ID" value="BAG08803.1"/>
    <property type="molecule type" value="Genomic_DNA"/>
</dbReference>
<keyword evidence="3" id="KW-1185">Reference proteome</keyword>
<evidence type="ECO:0000313" key="3">
    <source>
        <dbReference type="Proteomes" id="UP000001319"/>
    </source>
</evidence>
<dbReference type="Proteomes" id="UP000001319">
    <property type="component" value="Chromosome"/>
</dbReference>
<sequence length="485" mass="54999">MKRNTKILIAFILALTFLSACKKANDSAETGKKIVNQVNEVSKEKEVSKENNLKQVDGAIIGSLSSYVEDRKVWNEFIDKEFLNSAKNHEKGIHLPRILLDSADAKKANSEIDAIVKKMKEVYKAKKSNMENGDTGIVASFSVYQNQKILSIMIEEYDIYNGDYTNHHVFNFSLPDGKFIDDAELIKDFGVEKDGILTLVENGLIKEAELANKVYCKDLTDLSYIYNLNNLVGLTLNDLWDNYNKKSHKLFLDEVGRPKFVFDNYESAHMEQVPLIFELESNRFERSIYSDQYIKMARGLGLNPYDKNNKAFVIYLGGANNEKDLKASLSKLQIWSNIFANYEDPNMIVAVKQSEGGNIPYLIGEECYLVIPKYKNASVSLKELELTKDGKLKEVKNPYLDSNACSGTTLICQNISDTSPNGKIIIRYRDDVVEFSPQLSLKDGSLMVPKGIIDGGKIIDWNKEVQDDFYSYIIFERIKYLIGVG</sequence>
<keyword evidence="1" id="KW-0732">Signal</keyword>
<feature type="signal peptide" evidence="1">
    <location>
        <begin position="1"/>
        <end position="22"/>
    </location>
</feature>
<organism evidence="2 3">
    <name type="scientific">Finegoldia magna (strain ATCC 29328 / DSM 20472 / WAL 2508)</name>
    <name type="common">Peptostreptococcus magnus</name>
    <dbReference type="NCBI Taxonomy" id="334413"/>
    <lineage>
        <taxon>Bacteria</taxon>
        <taxon>Bacillati</taxon>
        <taxon>Bacillota</taxon>
        <taxon>Tissierellia</taxon>
        <taxon>Tissierellales</taxon>
        <taxon>Peptoniphilaceae</taxon>
        <taxon>Finegoldia</taxon>
    </lineage>
</organism>
<accession>B0S363</accession>
<name>B0S363_FINM2</name>
<evidence type="ECO:0000313" key="2">
    <source>
        <dbReference type="EMBL" id="BAG08803.1"/>
    </source>
</evidence>
<dbReference type="eggNOG" id="ENOG502Z7UA">
    <property type="taxonomic scope" value="Bacteria"/>
</dbReference>
<reference evidence="2 3" key="1">
    <citation type="journal article" date="2008" name="DNA Res.">
        <title>Complete genome sequence of Finegoldia magna, an anaerobic opportunistic pathogen.</title>
        <authorList>
            <person name="Goto T."/>
            <person name="Yamashita A."/>
            <person name="Hirakawa H."/>
            <person name="Matsutani M."/>
            <person name="Todo K."/>
            <person name="Ohshima K."/>
            <person name="Toh H."/>
            <person name="Miyamoto K."/>
            <person name="Kuhara S."/>
            <person name="Hattori M."/>
            <person name="Shimizu T."/>
            <person name="Akimoto S."/>
        </authorList>
    </citation>
    <scope>NUCLEOTIDE SEQUENCE [LARGE SCALE GENOMIC DNA]</scope>
    <source>
        <strain evidence="3">ATCC 29328 / DSM 20472 / WAL 2508</strain>
    </source>
</reference>